<dbReference type="EMBL" id="JAIWYP010000004">
    <property type="protein sequence ID" value="KAH3840139.1"/>
    <property type="molecule type" value="Genomic_DNA"/>
</dbReference>
<evidence type="ECO:0000313" key="1">
    <source>
        <dbReference type="EMBL" id="KAH3840139.1"/>
    </source>
</evidence>
<dbReference type="Proteomes" id="UP000828390">
    <property type="component" value="Unassembled WGS sequence"/>
</dbReference>
<reference evidence="1" key="2">
    <citation type="submission" date="2020-11" db="EMBL/GenBank/DDBJ databases">
        <authorList>
            <person name="McCartney M.A."/>
            <person name="Auch B."/>
            <person name="Kono T."/>
            <person name="Mallez S."/>
            <person name="Becker A."/>
            <person name="Gohl D.M."/>
            <person name="Silverstein K.A.T."/>
            <person name="Koren S."/>
            <person name="Bechman K.B."/>
            <person name="Herman A."/>
            <person name="Abrahante J.E."/>
            <person name="Garbe J."/>
        </authorList>
    </citation>
    <scope>NUCLEOTIDE SEQUENCE</scope>
    <source>
        <strain evidence="1">Duluth1</strain>
        <tissue evidence="1">Whole animal</tissue>
    </source>
</reference>
<name>A0A9D4KIM5_DREPO</name>
<dbReference type="AlphaFoldDB" id="A0A9D4KIM5"/>
<comment type="caution">
    <text evidence="1">The sequence shown here is derived from an EMBL/GenBank/DDBJ whole genome shotgun (WGS) entry which is preliminary data.</text>
</comment>
<accession>A0A9D4KIM5</accession>
<evidence type="ECO:0000313" key="2">
    <source>
        <dbReference type="Proteomes" id="UP000828390"/>
    </source>
</evidence>
<reference evidence="1" key="1">
    <citation type="journal article" date="2019" name="bioRxiv">
        <title>The Genome of the Zebra Mussel, Dreissena polymorpha: A Resource for Invasive Species Research.</title>
        <authorList>
            <person name="McCartney M.A."/>
            <person name="Auch B."/>
            <person name="Kono T."/>
            <person name="Mallez S."/>
            <person name="Zhang Y."/>
            <person name="Obille A."/>
            <person name="Becker A."/>
            <person name="Abrahante J.E."/>
            <person name="Garbe J."/>
            <person name="Badalamenti J.P."/>
            <person name="Herman A."/>
            <person name="Mangelson H."/>
            <person name="Liachko I."/>
            <person name="Sullivan S."/>
            <person name="Sone E.D."/>
            <person name="Koren S."/>
            <person name="Silverstein K.A.T."/>
            <person name="Beckman K.B."/>
            <person name="Gohl D.M."/>
        </authorList>
    </citation>
    <scope>NUCLEOTIDE SEQUENCE</scope>
    <source>
        <strain evidence="1">Duluth1</strain>
        <tissue evidence="1">Whole animal</tissue>
    </source>
</reference>
<keyword evidence="2" id="KW-1185">Reference proteome</keyword>
<protein>
    <submittedName>
        <fullName evidence="1">Uncharacterized protein</fullName>
    </submittedName>
</protein>
<gene>
    <name evidence="1" type="ORF">DPMN_113583</name>
</gene>
<organism evidence="1 2">
    <name type="scientific">Dreissena polymorpha</name>
    <name type="common">Zebra mussel</name>
    <name type="synonym">Mytilus polymorpha</name>
    <dbReference type="NCBI Taxonomy" id="45954"/>
    <lineage>
        <taxon>Eukaryota</taxon>
        <taxon>Metazoa</taxon>
        <taxon>Spiralia</taxon>
        <taxon>Lophotrochozoa</taxon>
        <taxon>Mollusca</taxon>
        <taxon>Bivalvia</taxon>
        <taxon>Autobranchia</taxon>
        <taxon>Heteroconchia</taxon>
        <taxon>Euheterodonta</taxon>
        <taxon>Imparidentia</taxon>
        <taxon>Neoheterodontei</taxon>
        <taxon>Myida</taxon>
        <taxon>Dreissenoidea</taxon>
        <taxon>Dreissenidae</taxon>
        <taxon>Dreissena</taxon>
    </lineage>
</organism>
<sequence>MVAICTHDLIQVRLAQVEDVPGQVLGSTQARVLPVTDPTPRLLIPQVCTSLLCSTYNLPSKILKTCVFS</sequence>
<proteinExistence type="predicted"/>